<dbReference type="WBParaSite" id="PgB04_g121_t04">
    <property type="protein sequence ID" value="PgB04_g121_t04"/>
    <property type="gene ID" value="PgB04_g121"/>
</dbReference>
<evidence type="ECO:0000313" key="4">
    <source>
        <dbReference type="WBParaSite" id="PgB04_g121_t04"/>
    </source>
</evidence>
<reference evidence="2 3" key="1">
    <citation type="submission" date="2022-11" db="UniProtKB">
        <authorList>
            <consortium name="WormBaseParasite"/>
        </authorList>
    </citation>
    <scope>IDENTIFICATION</scope>
</reference>
<dbReference type="WBParaSite" id="PgB04_g121_t06">
    <property type="protein sequence ID" value="PgB04_g121_t06"/>
    <property type="gene ID" value="PgB04_g121"/>
</dbReference>
<dbReference type="WBParaSite" id="PgB04_g121_t05">
    <property type="protein sequence ID" value="PgB04_g121_t05"/>
    <property type="gene ID" value="PgB04_g121"/>
</dbReference>
<accession>A0A914ZHP7</accession>
<dbReference type="WBParaSite" id="PgB04_g121_t08">
    <property type="protein sequence ID" value="PgB04_g121_t08"/>
    <property type="gene ID" value="PgB04_g121"/>
</dbReference>
<keyword evidence="1" id="KW-1185">Reference proteome</keyword>
<organism evidence="1 4">
    <name type="scientific">Parascaris univalens</name>
    <name type="common">Nematode worm</name>
    <dbReference type="NCBI Taxonomy" id="6257"/>
    <lineage>
        <taxon>Eukaryota</taxon>
        <taxon>Metazoa</taxon>
        <taxon>Ecdysozoa</taxon>
        <taxon>Nematoda</taxon>
        <taxon>Chromadorea</taxon>
        <taxon>Rhabditida</taxon>
        <taxon>Spirurina</taxon>
        <taxon>Ascaridomorpha</taxon>
        <taxon>Ascaridoidea</taxon>
        <taxon>Ascarididae</taxon>
        <taxon>Parascaris</taxon>
    </lineage>
</organism>
<evidence type="ECO:0000313" key="1">
    <source>
        <dbReference type="Proteomes" id="UP000887569"/>
    </source>
</evidence>
<protein>
    <submittedName>
        <fullName evidence="2 3">Secreted protein</fullName>
    </submittedName>
</protein>
<dbReference type="WBParaSite" id="PgB04_g121_t02">
    <property type="protein sequence ID" value="PgB04_g121_t02"/>
    <property type="gene ID" value="PgB04_g121"/>
</dbReference>
<evidence type="ECO:0000313" key="3">
    <source>
        <dbReference type="WBParaSite" id="PgB04_g121_t02"/>
    </source>
</evidence>
<dbReference type="AlphaFoldDB" id="A0A914ZHP7"/>
<dbReference type="WBParaSite" id="PgB04_g121_t07">
    <property type="protein sequence ID" value="PgB04_g121_t07"/>
    <property type="gene ID" value="PgB04_g121"/>
</dbReference>
<evidence type="ECO:0000313" key="2">
    <source>
        <dbReference type="WBParaSite" id="PgB04_g121_t01"/>
    </source>
</evidence>
<dbReference type="Proteomes" id="UP000887569">
    <property type="component" value="Unplaced"/>
</dbReference>
<dbReference type="WBParaSite" id="PgB04_g121_t03">
    <property type="protein sequence ID" value="PgB04_g121_t03"/>
    <property type="gene ID" value="PgB04_g121"/>
</dbReference>
<proteinExistence type="predicted"/>
<sequence>MLSSNASASTIDAFRELMSALKRLIKLNCNVFSLNKSISLRSFTLVTFYINLLQPKNLAEITKNENQCDVPALYQLLCTSHLSITKNSLTVVMLFFCRGKFHLKPISPRPSRTCHSTKESKMSFRVPHLRQLIVDLKVCLKHNLICMAQAHALRATHTTTCHDPPDERCSY</sequence>
<name>A0A914ZHP7_PARUN</name>
<dbReference type="WBParaSite" id="PgB04_g121_t01">
    <property type="protein sequence ID" value="PgB04_g121_t01"/>
    <property type="gene ID" value="PgB04_g121"/>
</dbReference>